<dbReference type="Gene3D" id="3.40.50.720">
    <property type="entry name" value="NAD(P)-binding Rossmann-like Domain"/>
    <property type="match status" value="1"/>
</dbReference>
<dbReference type="PANTHER" id="PTHR43976">
    <property type="entry name" value="SHORT CHAIN DEHYDROGENASE"/>
    <property type="match status" value="1"/>
</dbReference>
<protein>
    <submittedName>
        <fullName evidence="4">Short-chain dehydrogenase/reductase</fullName>
    </submittedName>
</protein>
<reference evidence="4 5" key="1">
    <citation type="submission" date="2019-08" db="EMBL/GenBank/DDBJ databases">
        <authorList>
            <person name="Peeters C."/>
        </authorList>
    </citation>
    <scope>NUCLEOTIDE SEQUENCE [LARGE SCALE GENOMIC DNA]</scope>
    <source>
        <strain evidence="4 5">LMG 31108</strain>
    </source>
</reference>
<dbReference type="PANTHER" id="PTHR43976:SF16">
    <property type="entry name" value="SHORT-CHAIN DEHYDROGENASE_REDUCTASE FAMILY PROTEIN"/>
    <property type="match status" value="1"/>
</dbReference>
<dbReference type="RefSeq" id="WP_150670269.1">
    <property type="nucleotide sequence ID" value="NZ_CABPSB010000014.1"/>
</dbReference>
<dbReference type="SUPFAM" id="SSF51735">
    <property type="entry name" value="NAD(P)-binding Rossmann-fold domains"/>
    <property type="match status" value="1"/>
</dbReference>
<dbReference type="Proteomes" id="UP000406256">
    <property type="component" value="Unassembled WGS sequence"/>
</dbReference>
<dbReference type="InterPro" id="IPR002347">
    <property type="entry name" value="SDR_fam"/>
</dbReference>
<evidence type="ECO:0000313" key="4">
    <source>
        <dbReference type="EMBL" id="VVE32438.1"/>
    </source>
</evidence>
<accession>A0A5E4X873</accession>
<dbReference type="InterPro" id="IPR036291">
    <property type="entry name" value="NAD(P)-bd_dom_sf"/>
</dbReference>
<name>A0A5E4X873_9BURK</name>
<keyword evidence="2" id="KW-0560">Oxidoreductase</keyword>
<dbReference type="GO" id="GO:0016491">
    <property type="term" value="F:oxidoreductase activity"/>
    <property type="evidence" value="ECO:0007669"/>
    <property type="project" value="UniProtKB-KW"/>
</dbReference>
<dbReference type="EMBL" id="CABPSB010000014">
    <property type="protein sequence ID" value="VVE32438.1"/>
    <property type="molecule type" value="Genomic_DNA"/>
</dbReference>
<dbReference type="Pfam" id="PF00106">
    <property type="entry name" value="adh_short"/>
    <property type="match status" value="1"/>
</dbReference>
<organism evidence="4 5">
    <name type="scientific">Pandoraea anhela</name>
    <dbReference type="NCBI Taxonomy" id="2508295"/>
    <lineage>
        <taxon>Bacteria</taxon>
        <taxon>Pseudomonadati</taxon>
        <taxon>Pseudomonadota</taxon>
        <taxon>Betaproteobacteria</taxon>
        <taxon>Burkholderiales</taxon>
        <taxon>Burkholderiaceae</taxon>
        <taxon>Pandoraea</taxon>
    </lineage>
</organism>
<dbReference type="CDD" id="cd05374">
    <property type="entry name" value="17beta-HSD-like_SDR_c"/>
    <property type="match status" value="1"/>
</dbReference>
<dbReference type="OrthoDB" id="9789083at2"/>
<dbReference type="AlphaFoldDB" id="A0A5E4X873"/>
<evidence type="ECO:0000256" key="3">
    <source>
        <dbReference type="RuleBase" id="RU000363"/>
    </source>
</evidence>
<evidence type="ECO:0000256" key="2">
    <source>
        <dbReference type="ARBA" id="ARBA00023002"/>
    </source>
</evidence>
<gene>
    <name evidence="4" type="ORF">PAN31108_03703</name>
</gene>
<comment type="similarity">
    <text evidence="1 3">Belongs to the short-chain dehydrogenases/reductases (SDR) family.</text>
</comment>
<evidence type="ECO:0000256" key="1">
    <source>
        <dbReference type="ARBA" id="ARBA00006484"/>
    </source>
</evidence>
<proteinExistence type="inferred from homology"/>
<dbReference type="PRINTS" id="PR00080">
    <property type="entry name" value="SDRFAMILY"/>
</dbReference>
<dbReference type="PRINTS" id="PR00081">
    <property type="entry name" value="GDHRDH"/>
</dbReference>
<dbReference type="InterPro" id="IPR051911">
    <property type="entry name" value="SDR_oxidoreductase"/>
</dbReference>
<sequence length="281" mass="30299">MTKPTWFITGAAGGLGLTLAEKVLSEGHHVIAAVRRVESLQALQQAWPDQLQVESVDVTDPDRVRDVAARYPGVDIVVNNAGGAVIGAMEEMTEAQIAQQITLNLLAPIHVTRAFLGTMRARRHGTFIHITSVGGRATFPCCALYHAAKFGLEGFAEAVSQETAEFGIKTILIEPGSIRTNFVANIQWTTEIDDYRTGAVANLRNLVKTRGDEVASGDPARMADAIYAVSQMAEPPLRTVLGADAYEVLESTYARSLAELKAQKNLATSVSIEGRVGFHQQ</sequence>
<keyword evidence="5" id="KW-1185">Reference proteome</keyword>
<evidence type="ECO:0000313" key="5">
    <source>
        <dbReference type="Proteomes" id="UP000406256"/>
    </source>
</evidence>